<evidence type="ECO:0000313" key="3">
    <source>
        <dbReference type="EMBL" id="PKE25365.1"/>
    </source>
</evidence>
<feature type="domain" description="Competence protein CoiA-like N-terminal" evidence="2">
    <location>
        <begin position="18"/>
        <end position="52"/>
    </location>
</feature>
<protein>
    <recommendedName>
        <fullName evidence="5">Competence protein CoiA</fullName>
    </recommendedName>
</protein>
<dbReference type="Pfam" id="PF25164">
    <property type="entry name" value="CoiA_N"/>
    <property type="match status" value="1"/>
</dbReference>
<dbReference type="AlphaFoldDB" id="A0A855GRD1"/>
<dbReference type="InterPro" id="IPR057253">
    <property type="entry name" value="CoiA-like_N"/>
</dbReference>
<proteinExistence type="predicted"/>
<dbReference type="EMBL" id="PIXC01000029">
    <property type="protein sequence ID" value="PKE25365.1"/>
    <property type="molecule type" value="Genomic_DNA"/>
</dbReference>
<evidence type="ECO:0000313" key="4">
    <source>
        <dbReference type="Proteomes" id="UP000233482"/>
    </source>
</evidence>
<evidence type="ECO:0000259" key="2">
    <source>
        <dbReference type="Pfam" id="PF25164"/>
    </source>
</evidence>
<dbReference type="InterPro" id="IPR010330">
    <property type="entry name" value="CoiA_nuc"/>
</dbReference>
<evidence type="ECO:0008006" key="5">
    <source>
        <dbReference type="Google" id="ProtNLM"/>
    </source>
</evidence>
<dbReference type="RefSeq" id="WP_101030489.1">
    <property type="nucleotide sequence ID" value="NZ_CP073801.1"/>
</dbReference>
<reference evidence="3 4" key="1">
    <citation type="submission" date="2017-12" db="EMBL/GenBank/DDBJ databases">
        <title>Genomics of Macrococcus caseolyticus.</title>
        <authorList>
            <person name="MacFadyen A.C."/>
            <person name="Paterson G.K."/>
        </authorList>
    </citation>
    <scope>NUCLEOTIDE SEQUENCE [LARGE SCALE GENOMIC DNA]</scope>
    <source>
        <strain evidence="3 4">5788_EF188</strain>
    </source>
</reference>
<feature type="domain" description="Competence protein CoiA nuclease-like" evidence="1">
    <location>
        <begin position="60"/>
        <end position="177"/>
    </location>
</feature>
<evidence type="ECO:0000259" key="1">
    <source>
        <dbReference type="Pfam" id="PF06054"/>
    </source>
</evidence>
<organism evidence="3 4">
    <name type="scientific">Macrococcoides caseolyticum</name>
    <dbReference type="NCBI Taxonomy" id="69966"/>
    <lineage>
        <taxon>Bacteria</taxon>
        <taxon>Bacillati</taxon>
        <taxon>Bacillota</taxon>
        <taxon>Bacilli</taxon>
        <taxon>Bacillales</taxon>
        <taxon>Staphylococcaceae</taxon>
        <taxon>Macrococcoides</taxon>
    </lineage>
</organism>
<dbReference type="Proteomes" id="UP000233482">
    <property type="component" value="Unassembled WGS sequence"/>
</dbReference>
<comment type="caution">
    <text evidence="3">The sequence shown here is derived from an EMBL/GenBank/DDBJ whole genome shotgun (WGS) entry which is preliminary data.</text>
</comment>
<name>A0A855GRD1_9STAP</name>
<gene>
    <name evidence="3" type="ORF">CW686_10615</name>
</gene>
<accession>A0A855GRD1</accession>
<sequence>MIQAMNSNGEIVQAQFAERNADYYCPVCQQKVVLRRGAMKIPHFSHRSIYDCFSNVYRKESLSHLQGKYMLYGMFGAHHASLEYFISEIEQIPDILLKEGVALELQLSVIPAHIIASRTAGYQSLDMKVCWITDYHSVKLEEDILTLNYFQQSLIYYPSHTLFVLDIAGETFYALKIQQVVGRFKYKVQRFTVQSKEVLFYHMTHSLLQSEHRVMNDRDVEQYVRNCIAKHSVLEPTLSALYQLNIRKDDIPLQYRIILPEQMLLNAHPIYWQLELQRMVSHDAFTLEAFNSVLNIHPAAKCYRHELSLCTHILQEYYRISKKIRAISVEK</sequence>
<dbReference type="Pfam" id="PF06054">
    <property type="entry name" value="CoiA_nuc"/>
    <property type="match status" value="1"/>
</dbReference>